<reference evidence="6" key="1">
    <citation type="journal article" date="2021" name="PeerJ">
        <title>Extensive microbial diversity within the chicken gut microbiome revealed by metagenomics and culture.</title>
        <authorList>
            <person name="Gilroy R."/>
            <person name="Ravi A."/>
            <person name="Getino M."/>
            <person name="Pursley I."/>
            <person name="Horton D.L."/>
            <person name="Alikhan N.F."/>
            <person name="Baker D."/>
            <person name="Gharbi K."/>
            <person name="Hall N."/>
            <person name="Watson M."/>
            <person name="Adriaenssens E.M."/>
            <person name="Foster-Nyarko E."/>
            <person name="Jarju S."/>
            <person name="Secka A."/>
            <person name="Antonio M."/>
            <person name="Oren A."/>
            <person name="Chaudhuri R.R."/>
            <person name="La Ragione R."/>
            <person name="Hildebrand F."/>
            <person name="Pallen M.J."/>
        </authorList>
    </citation>
    <scope>NUCLEOTIDE SEQUENCE</scope>
    <source>
        <strain evidence="6">CHK32-1732</strain>
    </source>
</reference>
<comment type="caution">
    <text evidence="6">The sequence shown here is derived from an EMBL/GenBank/DDBJ whole genome shotgun (WGS) entry which is preliminary data.</text>
</comment>
<keyword evidence="1" id="KW-0805">Transcription regulation</keyword>
<evidence type="ECO:0000313" key="6">
    <source>
        <dbReference type="EMBL" id="HIW90933.1"/>
    </source>
</evidence>
<dbReference type="PANTHER" id="PTHR33164:SF43">
    <property type="entry name" value="HTH-TYPE TRANSCRIPTIONAL REPRESSOR YETL"/>
    <property type="match status" value="1"/>
</dbReference>
<dbReference type="GO" id="GO:0003677">
    <property type="term" value="F:DNA binding"/>
    <property type="evidence" value="ECO:0007669"/>
    <property type="project" value="UniProtKB-KW"/>
</dbReference>
<accession>A0A9D1RMQ3</accession>
<dbReference type="GO" id="GO:0003700">
    <property type="term" value="F:DNA-binding transcription factor activity"/>
    <property type="evidence" value="ECO:0007669"/>
    <property type="project" value="InterPro"/>
</dbReference>
<dbReference type="Gene3D" id="1.10.10.10">
    <property type="entry name" value="Winged helix-like DNA-binding domain superfamily/Winged helix DNA-binding domain"/>
    <property type="match status" value="1"/>
</dbReference>
<dbReference type="EMBL" id="DXGC01000044">
    <property type="protein sequence ID" value="HIW90933.1"/>
    <property type="molecule type" value="Genomic_DNA"/>
</dbReference>
<dbReference type="InterPro" id="IPR000835">
    <property type="entry name" value="HTH_MarR-typ"/>
</dbReference>
<feature type="compositionally biased region" description="Basic residues" evidence="4">
    <location>
        <begin position="115"/>
        <end position="128"/>
    </location>
</feature>
<protein>
    <submittedName>
        <fullName evidence="6">MarR family winged helix-turn-helix transcriptional regulator</fullName>
    </submittedName>
</protein>
<keyword evidence="3" id="KW-0804">Transcription</keyword>
<feature type="domain" description="HTH marR-type" evidence="5">
    <location>
        <begin position="1"/>
        <end position="103"/>
    </location>
</feature>
<reference evidence="6" key="2">
    <citation type="submission" date="2021-04" db="EMBL/GenBank/DDBJ databases">
        <authorList>
            <person name="Gilroy R."/>
        </authorList>
    </citation>
    <scope>NUCLEOTIDE SEQUENCE</scope>
    <source>
        <strain evidence="6">CHK32-1732</strain>
    </source>
</reference>
<dbReference type="InterPro" id="IPR039422">
    <property type="entry name" value="MarR/SlyA-like"/>
</dbReference>
<dbReference type="PROSITE" id="PS50995">
    <property type="entry name" value="HTH_MARR_2"/>
    <property type="match status" value="1"/>
</dbReference>
<name>A0A9D1RMQ3_9CORY</name>
<dbReference type="PRINTS" id="PR00598">
    <property type="entry name" value="HTHMARR"/>
</dbReference>
<dbReference type="SUPFAM" id="SSF46785">
    <property type="entry name" value="Winged helix' DNA-binding domain"/>
    <property type="match status" value="1"/>
</dbReference>
<gene>
    <name evidence="6" type="ORF">H9870_04640</name>
</gene>
<dbReference type="InterPro" id="IPR036390">
    <property type="entry name" value="WH_DNA-bd_sf"/>
</dbReference>
<evidence type="ECO:0000256" key="1">
    <source>
        <dbReference type="ARBA" id="ARBA00023015"/>
    </source>
</evidence>
<dbReference type="InterPro" id="IPR036388">
    <property type="entry name" value="WH-like_DNA-bd_sf"/>
</dbReference>
<dbReference type="InterPro" id="IPR012318">
    <property type="entry name" value="HTH_CRP"/>
</dbReference>
<evidence type="ECO:0000256" key="3">
    <source>
        <dbReference type="ARBA" id="ARBA00023163"/>
    </source>
</evidence>
<dbReference type="Pfam" id="PF12802">
    <property type="entry name" value="MarR_2"/>
    <property type="match status" value="1"/>
</dbReference>
<evidence type="ECO:0000256" key="2">
    <source>
        <dbReference type="ARBA" id="ARBA00023125"/>
    </source>
</evidence>
<dbReference type="SMART" id="SM00347">
    <property type="entry name" value="HTH_MARR"/>
    <property type="match status" value="1"/>
</dbReference>
<keyword evidence="2" id="KW-0238">DNA-binding</keyword>
<dbReference type="AlphaFoldDB" id="A0A9D1RMQ3"/>
<evidence type="ECO:0000256" key="4">
    <source>
        <dbReference type="SAM" id="MobiDB-lite"/>
    </source>
</evidence>
<dbReference type="GO" id="GO:0006950">
    <property type="term" value="P:response to stress"/>
    <property type="evidence" value="ECO:0007669"/>
    <property type="project" value="TreeGrafter"/>
</dbReference>
<dbReference type="SMART" id="SM00419">
    <property type="entry name" value="HTH_CRP"/>
    <property type="match status" value="1"/>
</dbReference>
<dbReference type="PROSITE" id="PS01117">
    <property type="entry name" value="HTH_MARR_1"/>
    <property type="match status" value="1"/>
</dbReference>
<evidence type="ECO:0000313" key="7">
    <source>
        <dbReference type="Proteomes" id="UP000824190"/>
    </source>
</evidence>
<feature type="region of interest" description="Disordered" evidence="4">
    <location>
        <begin position="106"/>
        <end position="147"/>
    </location>
</feature>
<sequence>MRHSPAYSAFLHVLTLRSPMPQKELAYMLGVRPQSLSELLGKLEAAGLVQRRRDDEDRRTVIVEITEDGRAATAETPEPDDPFDVLSEEEQEQLADMLHRVGASLREKFPERPRGGRGHRGPHVRGHRRGDFDPMAEMPWRHHPHFH</sequence>
<proteinExistence type="predicted"/>
<dbReference type="InterPro" id="IPR023187">
    <property type="entry name" value="Tscrpt_reg_MarR-type_CS"/>
</dbReference>
<organism evidence="6 7">
    <name type="scientific">Candidatus Corynebacterium avicola</name>
    <dbReference type="NCBI Taxonomy" id="2838527"/>
    <lineage>
        <taxon>Bacteria</taxon>
        <taxon>Bacillati</taxon>
        <taxon>Actinomycetota</taxon>
        <taxon>Actinomycetes</taxon>
        <taxon>Mycobacteriales</taxon>
        <taxon>Corynebacteriaceae</taxon>
        <taxon>Corynebacterium</taxon>
    </lineage>
</organism>
<dbReference type="PANTHER" id="PTHR33164">
    <property type="entry name" value="TRANSCRIPTIONAL REGULATOR, MARR FAMILY"/>
    <property type="match status" value="1"/>
</dbReference>
<evidence type="ECO:0000259" key="5">
    <source>
        <dbReference type="PROSITE" id="PS50995"/>
    </source>
</evidence>
<dbReference type="Proteomes" id="UP000824190">
    <property type="component" value="Unassembled WGS sequence"/>
</dbReference>